<organism evidence="2">
    <name type="scientific">Candidatus Methanomethylicus mesodigestus</name>
    <dbReference type="NCBI Taxonomy" id="1867258"/>
    <lineage>
        <taxon>Archaea</taxon>
        <taxon>Thermoproteota</taxon>
        <taxon>Methanosuratincolia</taxon>
        <taxon>Candidatus Methanomethylicales</taxon>
        <taxon>Candidatus Methanomethylicaceae</taxon>
        <taxon>Candidatus Methanomethylicus</taxon>
    </lineage>
</organism>
<sequence length="128" mass="15113">MPIEYFYADDVKHLVVDIVNSIPLDYIDVDRVFCFRSRGSRSKRGLARCYSFLKVWQKALNLPPYYLIEVISERFDRLSDENKKKVLIHELLHIPKTFGGGLRPHAGYVNKRRIDSLYECYIRSKLSK</sequence>
<evidence type="ECO:0000313" key="2">
    <source>
        <dbReference type="EMBL" id="HFK21170.1"/>
    </source>
</evidence>
<proteinExistence type="predicted"/>
<feature type="domain" description="Putative phage metallopeptidase" evidence="1">
    <location>
        <begin position="4"/>
        <end position="105"/>
    </location>
</feature>
<dbReference type="InterPro" id="IPR043998">
    <property type="entry name" value="Put_Metallopep"/>
</dbReference>
<reference evidence="2" key="1">
    <citation type="journal article" date="2020" name="mSystems">
        <title>Genome- and Community-Level Interaction Insights into Carbon Utilization and Element Cycling Functions of Hydrothermarchaeota in Hydrothermal Sediment.</title>
        <authorList>
            <person name="Zhou Z."/>
            <person name="Liu Y."/>
            <person name="Xu W."/>
            <person name="Pan J."/>
            <person name="Luo Z.H."/>
            <person name="Li M."/>
        </authorList>
    </citation>
    <scope>NUCLEOTIDE SEQUENCE [LARGE SCALE GENOMIC DNA]</scope>
    <source>
        <strain evidence="2">SpSt-468</strain>
    </source>
</reference>
<protein>
    <submittedName>
        <fullName evidence="2">Metallopeptidase</fullName>
    </submittedName>
</protein>
<dbReference type="Pfam" id="PF18894">
    <property type="entry name" value="PhageMetallopep"/>
    <property type="match status" value="1"/>
</dbReference>
<dbReference type="EMBL" id="DSTX01000013">
    <property type="protein sequence ID" value="HFK21170.1"/>
    <property type="molecule type" value="Genomic_DNA"/>
</dbReference>
<dbReference type="AlphaFoldDB" id="A0A7C3IY56"/>
<comment type="caution">
    <text evidence="2">The sequence shown here is derived from an EMBL/GenBank/DDBJ whole genome shotgun (WGS) entry which is preliminary data.</text>
</comment>
<name>A0A7C3IY56_9CREN</name>
<accession>A0A7C3IY56</accession>
<evidence type="ECO:0000259" key="1">
    <source>
        <dbReference type="Pfam" id="PF18894"/>
    </source>
</evidence>
<gene>
    <name evidence="2" type="ORF">ENS19_07850</name>
</gene>